<feature type="compositionally biased region" description="Basic and acidic residues" evidence="1">
    <location>
        <begin position="7"/>
        <end position="17"/>
    </location>
</feature>
<feature type="compositionally biased region" description="Gly residues" evidence="1">
    <location>
        <begin position="26"/>
        <end position="36"/>
    </location>
</feature>
<evidence type="ECO:0000256" key="1">
    <source>
        <dbReference type="SAM" id="MobiDB-lite"/>
    </source>
</evidence>
<evidence type="ECO:0000313" key="3">
    <source>
        <dbReference type="Proteomes" id="UP001396334"/>
    </source>
</evidence>
<name>A0ABR2QEA6_9ROSI</name>
<reference evidence="2 3" key="1">
    <citation type="journal article" date="2024" name="G3 (Bethesda)">
        <title>Genome assembly of Hibiscus sabdariffa L. provides insights into metabolisms of medicinal natural products.</title>
        <authorList>
            <person name="Kim T."/>
        </authorList>
    </citation>
    <scope>NUCLEOTIDE SEQUENCE [LARGE SCALE GENOMIC DNA]</scope>
    <source>
        <strain evidence="2">TK-2024</strain>
        <tissue evidence="2">Old leaves</tissue>
    </source>
</reference>
<gene>
    <name evidence="2" type="ORF">V6N11_070190</name>
</gene>
<protein>
    <submittedName>
        <fullName evidence="2">Uncharacterized protein</fullName>
    </submittedName>
</protein>
<keyword evidence="3" id="KW-1185">Reference proteome</keyword>
<proteinExistence type="predicted"/>
<dbReference type="EMBL" id="JBBPBN010000040">
    <property type="protein sequence ID" value="KAK8999011.1"/>
    <property type="molecule type" value="Genomic_DNA"/>
</dbReference>
<evidence type="ECO:0000313" key="2">
    <source>
        <dbReference type="EMBL" id="KAK8999011.1"/>
    </source>
</evidence>
<dbReference type="Proteomes" id="UP001396334">
    <property type="component" value="Unassembled WGS sequence"/>
</dbReference>
<accession>A0ABR2QEA6</accession>
<sequence>MNQEIPSKGKQEDEVRTNNRKTAGPEAGGSRSGGSVGSNDILEKRVRNIQGHVEEEALWRVQNIDRARKLIQNLEIARRWVTQKLAGVKTESTKNKTQRWWKMKR</sequence>
<comment type="caution">
    <text evidence="2">The sequence shown here is derived from an EMBL/GenBank/DDBJ whole genome shotgun (WGS) entry which is preliminary data.</text>
</comment>
<organism evidence="2 3">
    <name type="scientific">Hibiscus sabdariffa</name>
    <name type="common">roselle</name>
    <dbReference type="NCBI Taxonomy" id="183260"/>
    <lineage>
        <taxon>Eukaryota</taxon>
        <taxon>Viridiplantae</taxon>
        <taxon>Streptophyta</taxon>
        <taxon>Embryophyta</taxon>
        <taxon>Tracheophyta</taxon>
        <taxon>Spermatophyta</taxon>
        <taxon>Magnoliopsida</taxon>
        <taxon>eudicotyledons</taxon>
        <taxon>Gunneridae</taxon>
        <taxon>Pentapetalae</taxon>
        <taxon>rosids</taxon>
        <taxon>malvids</taxon>
        <taxon>Malvales</taxon>
        <taxon>Malvaceae</taxon>
        <taxon>Malvoideae</taxon>
        <taxon>Hibiscus</taxon>
    </lineage>
</organism>
<feature type="region of interest" description="Disordered" evidence="1">
    <location>
        <begin position="1"/>
        <end position="41"/>
    </location>
</feature>